<accession>A0A0H2TJC0</accession>
<proteinExistence type="predicted"/>
<name>A0A0H2TJC0_MAGP6</name>
<gene>
    <name evidence="2" type="ORF">MAPG_03175</name>
</gene>
<sequence length="74" mass="8405">MSRHKVPDAWDDDWEPEATTLPPAEAPKPQANTRMTKAERMALHEESNRKLWQSADTPDDQPQYLPATNHVSPA</sequence>
<evidence type="ECO:0000256" key="1">
    <source>
        <dbReference type="SAM" id="MobiDB-lite"/>
    </source>
</evidence>
<feature type="non-terminal residue" evidence="2">
    <location>
        <position position="74"/>
    </location>
</feature>
<feature type="compositionally biased region" description="Low complexity" evidence="1">
    <location>
        <begin position="17"/>
        <end position="29"/>
    </location>
</feature>
<evidence type="ECO:0000313" key="2">
    <source>
        <dbReference type="EMBL" id="KLU84130.1"/>
    </source>
</evidence>
<reference evidence="2" key="2">
    <citation type="submission" date="2011-03" db="EMBL/GenBank/DDBJ databases">
        <title>Annotation of Magnaporthe poae ATCC 64411.</title>
        <authorList>
            <person name="Ma L.-J."/>
            <person name="Dead R."/>
            <person name="Young S.K."/>
            <person name="Zeng Q."/>
            <person name="Gargeya S."/>
            <person name="Fitzgerald M."/>
            <person name="Haas B."/>
            <person name="Abouelleil A."/>
            <person name="Alvarado L."/>
            <person name="Arachchi H.M."/>
            <person name="Berlin A."/>
            <person name="Brown A."/>
            <person name="Chapman S.B."/>
            <person name="Chen Z."/>
            <person name="Dunbar C."/>
            <person name="Freedman E."/>
            <person name="Gearin G."/>
            <person name="Gellesch M."/>
            <person name="Goldberg J."/>
            <person name="Griggs A."/>
            <person name="Gujja S."/>
            <person name="Heiman D."/>
            <person name="Howarth C."/>
            <person name="Larson L."/>
            <person name="Lui A."/>
            <person name="MacDonald P.J.P."/>
            <person name="Mehta T."/>
            <person name="Montmayeur A."/>
            <person name="Murphy C."/>
            <person name="Neiman D."/>
            <person name="Pearson M."/>
            <person name="Priest M."/>
            <person name="Roberts A."/>
            <person name="Saif S."/>
            <person name="Shea T."/>
            <person name="Shenoy N."/>
            <person name="Sisk P."/>
            <person name="Stolte C."/>
            <person name="Sykes S."/>
            <person name="Yandava C."/>
            <person name="Wortman J."/>
            <person name="Nusbaum C."/>
            <person name="Birren B."/>
        </authorList>
    </citation>
    <scope>NUCLEOTIDE SEQUENCE</scope>
    <source>
        <strain evidence="2">ATCC 64411</strain>
    </source>
</reference>
<organism evidence="2">
    <name type="scientific">Magnaporthiopsis poae (strain ATCC 64411 / 73-15)</name>
    <name type="common">Kentucky bluegrass fungus</name>
    <name type="synonym">Magnaporthe poae</name>
    <dbReference type="NCBI Taxonomy" id="644358"/>
    <lineage>
        <taxon>Eukaryota</taxon>
        <taxon>Fungi</taxon>
        <taxon>Dikarya</taxon>
        <taxon>Ascomycota</taxon>
        <taxon>Pezizomycotina</taxon>
        <taxon>Sordariomycetes</taxon>
        <taxon>Sordariomycetidae</taxon>
        <taxon>Magnaporthales</taxon>
        <taxon>Magnaporthaceae</taxon>
        <taxon>Magnaporthiopsis</taxon>
    </lineage>
</organism>
<protein>
    <submittedName>
        <fullName evidence="2">Uncharacterized protein</fullName>
    </submittedName>
</protein>
<reference evidence="2" key="1">
    <citation type="submission" date="2010-05" db="EMBL/GenBank/DDBJ databases">
        <title>The Genome Sequence of Magnaporthe poae strain ATCC 64411.</title>
        <authorList>
            <consortium name="The Broad Institute Genome Sequencing Platform"/>
            <consortium name="Broad Institute Genome Sequencing Center for Infectious Disease"/>
            <person name="Ma L.-J."/>
            <person name="Dead R."/>
            <person name="Young S."/>
            <person name="Zeng Q."/>
            <person name="Koehrsen M."/>
            <person name="Alvarado L."/>
            <person name="Berlin A."/>
            <person name="Chapman S.B."/>
            <person name="Chen Z."/>
            <person name="Freedman E."/>
            <person name="Gellesch M."/>
            <person name="Goldberg J."/>
            <person name="Griggs A."/>
            <person name="Gujja S."/>
            <person name="Heilman E.R."/>
            <person name="Heiman D."/>
            <person name="Hepburn T."/>
            <person name="Howarth C."/>
            <person name="Jen D."/>
            <person name="Larson L."/>
            <person name="Mehta T."/>
            <person name="Neiman D."/>
            <person name="Pearson M."/>
            <person name="Roberts A."/>
            <person name="Saif S."/>
            <person name="Shea T."/>
            <person name="Shenoy N."/>
            <person name="Sisk P."/>
            <person name="Stolte C."/>
            <person name="Sykes S."/>
            <person name="Walk T."/>
            <person name="White J."/>
            <person name="Yandava C."/>
            <person name="Haas B."/>
            <person name="Nusbaum C."/>
            <person name="Birren B."/>
        </authorList>
    </citation>
    <scope>NUCLEOTIDE SEQUENCE</scope>
    <source>
        <strain evidence="2">ATCC 64411</strain>
    </source>
</reference>
<dbReference type="VEuPathDB" id="FungiDB:MAPG_03175"/>
<feature type="region of interest" description="Disordered" evidence="1">
    <location>
        <begin position="1"/>
        <end position="74"/>
    </location>
</feature>
<dbReference type="OrthoDB" id="5422283at2759"/>
<dbReference type="EMBL" id="GL876967">
    <property type="protein sequence ID" value="KLU84130.1"/>
    <property type="molecule type" value="Genomic_DNA"/>
</dbReference>
<feature type="compositionally biased region" description="Basic and acidic residues" evidence="1">
    <location>
        <begin position="36"/>
        <end position="49"/>
    </location>
</feature>
<dbReference type="AlphaFoldDB" id="A0A0H2TJC0"/>